<sequence>MTTISLYHTALTLHIVALTLMAGTTLADFIMIRQFWAQYSGSRQKGQAVYEALSRFRVFTGIGMLLLIISGVSMMALTRGAYGEQTWFRVKFALVLVIIISELAVRRRQGALLQKRLGQEADLAGLPGIGKIKTNIGWFHAIQIALFVTIFTLSVFKFN</sequence>
<feature type="transmembrane region" description="Helical" evidence="1">
    <location>
        <begin position="88"/>
        <end position="105"/>
    </location>
</feature>
<dbReference type="InterPro" id="IPR018729">
    <property type="entry name" value="DUF2269_transmembrane"/>
</dbReference>
<name>A0A562T1N4_CHIJA</name>
<keyword evidence="1" id="KW-0472">Membrane</keyword>
<dbReference type="RefSeq" id="WP_145716830.1">
    <property type="nucleotide sequence ID" value="NZ_BAAAFY010000004.1"/>
</dbReference>
<feature type="transmembrane region" description="Helical" evidence="1">
    <location>
        <begin position="56"/>
        <end position="76"/>
    </location>
</feature>
<evidence type="ECO:0000313" key="3">
    <source>
        <dbReference type="Proteomes" id="UP000316778"/>
    </source>
</evidence>
<feature type="transmembrane region" description="Helical" evidence="1">
    <location>
        <begin position="136"/>
        <end position="156"/>
    </location>
</feature>
<organism evidence="2 3">
    <name type="scientific">Chitinophaga japonensis</name>
    <name type="common">Flexibacter japonensis</name>
    <dbReference type="NCBI Taxonomy" id="104662"/>
    <lineage>
        <taxon>Bacteria</taxon>
        <taxon>Pseudomonadati</taxon>
        <taxon>Bacteroidota</taxon>
        <taxon>Chitinophagia</taxon>
        <taxon>Chitinophagales</taxon>
        <taxon>Chitinophagaceae</taxon>
        <taxon>Chitinophaga</taxon>
    </lineage>
</organism>
<dbReference type="AlphaFoldDB" id="A0A562T1N4"/>
<keyword evidence="3" id="KW-1185">Reference proteome</keyword>
<keyword evidence="1" id="KW-1133">Transmembrane helix</keyword>
<dbReference type="Pfam" id="PF10027">
    <property type="entry name" value="DUF2269"/>
    <property type="match status" value="1"/>
</dbReference>
<evidence type="ECO:0000256" key="1">
    <source>
        <dbReference type="SAM" id="Phobius"/>
    </source>
</evidence>
<dbReference type="OrthoDB" id="671232at2"/>
<gene>
    <name evidence="2" type="ORF">LX66_4034</name>
</gene>
<reference evidence="2 3" key="1">
    <citation type="journal article" date="2013" name="Stand. Genomic Sci.">
        <title>Genomic Encyclopedia of Type Strains, Phase I: The one thousand microbial genomes (KMG-I) project.</title>
        <authorList>
            <person name="Kyrpides N.C."/>
            <person name="Woyke T."/>
            <person name="Eisen J.A."/>
            <person name="Garrity G."/>
            <person name="Lilburn T.G."/>
            <person name="Beck B.J."/>
            <person name="Whitman W.B."/>
            <person name="Hugenholtz P."/>
            <person name="Klenk H.P."/>
        </authorList>
    </citation>
    <scope>NUCLEOTIDE SEQUENCE [LARGE SCALE GENOMIC DNA]</scope>
    <source>
        <strain evidence="2 3">DSM 13484</strain>
    </source>
</reference>
<dbReference type="Proteomes" id="UP000316778">
    <property type="component" value="Unassembled WGS sequence"/>
</dbReference>
<dbReference type="EMBL" id="VLLG01000004">
    <property type="protein sequence ID" value="TWI86770.1"/>
    <property type="molecule type" value="Genomic_DNA"/>
</dbReference>
<evidence type="ECO:0000313" key="2">
    <source>
        <dbReference type="EMBL" id="TWI86770.1"/>
    </source>
</evidence>
<proteinExistence type="predicted"/>
<feature type="transmembrane region" description="Helical" evidence="1">
    <location>
        <begin position="12"/>
        <end position="36"/>
    </location>
</feature>
<keyword evidence="1" id="KW-0812">Transmembrane</keyword>
<accession>A0A562T1N4</accession>
<protein>
    <submittedName>
        <fullName evidence="2">Putative membrane protein DUF2214</fullName>
    </submittedName>
</protein>
<comment type="caution">
    <text evidence="2">The sequence shown here is derived from an EMBL/GenBank/DDBJ whole genome shotgun (WGS) entry which is preliminary data.</text>
</comment>